<feature type="domain" description="Condensation" evidence="1">
    <location>
        <begin position="27"/>
        <end position="158"/>
    </location>
</feature>
<evidence type="ECO:0000259" key="1">
    <source>
        <dbReference type="Pfam" id="PF00668"/>
    </source>
</evidence>
<sequence length="416" mass="45810">MNEIRSLGTLERKMAALHDVQGNAQTTSLLTLGQQLDETRLAKAMARWLQLNPALMLTLNNQQDAFTEMPATGLLHEPDVAEVAHDKALESLIQAVLNTPLQPQRQLCSVLLIQQQDTAISHIALTCHHALVDGHSLAYLLDQLLHCYHNLTHSERSALAPAIESQLERARGNVAPLPAHMGWPVITQAKPAQRHTRFCRQTIERDALVALKAIAKHSGSALNTVLTYILAQAIKQVHSTGKLRLLMAISLRQRTAVKSAASALGCLIAVSALDMPGSANWPTFARQFDQQLAQTIDAELGYVPPMDEQSLLRLRQSVDNPSRFGCDFAMTNHGVVQFDTARHGVVVREYANFANRNAGNVGIACHLATSGHRLNCVFTYCEPLMSTAMAQQINALFSRQVSAFIEQYQEIYHEAS</sequence>
<dbReference type="Gene3D" id="3.30.559.30">
    <property type="entry name" value="Nonribosomal peptide synthetase, condensation domain"/>
    <property type="match status" value="1"/>
</dbReference>
<reference evidence="2 3" key="1">
    <citation type="submission" date="2018-01" db="EMBL/GenBank/DDBJ databases">
        <authorList>
            <person name="Paulsen S."/>
            <person name="Gram L.K."/>
        </authorList>
    </citation>
    <scope>NUCLEOTIDE SEQUENCE [LARGE SCALE GENOMIC DNA]</scope>
    <source>
        <strain evidence="2 3">S2599</strain>
    </source>
</reference>
<dbReference type="PANTHER" id="PTHR28037:SF1">
    <property type="entry name" value="ALCOHOL O-ACETYLTRANSFERASE 1-RELATED"/>
    <property type="match status" value="1"/>
</dbReference>
<dbReference type="Gene3D" id="3.30.559.10">
    <property type="entry name" value="Chloramphenicol acetyltransferase-like domain"/>
    <property type="match status" value="1"/>
</dbReference>
<proteinExistence type="predicted"/>
<name>A0A5S3WZT2_9GAMM</name>
<gene>
    <name evidence="2" type="ORF">CWB98_13210</name>
</gene>
<dbReference type="GO" id="GO:0003824">
    <property type="term" value="F:catalytic activity"/>
    <property type="evidence" value="ECO:0007669"/>
    <property type="project" value="InterPro"/>
</dbReference>
<reference evidence="3" key="2">
    <citation type="submission" date="2019-06" db="EMBL/GenBank/DDBJ databases">
        <title>Co-occurence of chitin degradation, pigmentation and bioactivity in marine Pseudoalteromonas.</title>
        <authorList>
            <person name="Sonnenschein E.C."/>
            <person name="Bech P.K."/>
        </authorList>
    </citation>
    <scope>NUCLEOTIDE SEQUENCE [LARGE SCALE GENOMIC DNA]</scope>
    <source>
        <strain evidence="3">S2599</strain>
    </source>
</reference>
<comment type="caution">
    <text evidence="2">The sequence shown here is derived from an EMBL/GenBank/DDBJ whole genome shotgun (WGS) entry which is preliminary data.</text>
</comment>
<evidence type="ECO:0000313" key="2">
    <source>
        <dbReference type="EMBL" id="TMP36584.1"/>
    </source>
</evidence>
<evidence type="ECO:0000313" key="3">
    <source>
        <dbReference type="Proteomes" id="UP000306719"/>
    </source>
</evidence>
<accession>A0A5S3WZT2</accession>
<dbReference type="Pfam" id="PF00668">
    <property type="entry name" value="Condensation"/>
    <property type="match status" value="1"/>
</dbReference>
<dbReference type="RefSeq" id="WP_138545272.1">
    <property type="nucleotide sequence ID" value="NZ_PNCJ01000017.1"/>
</dbReference>
<dbReference type="Proteomes" id="UP000306719">
    <property type="component" value="Unassembled WGS sequence"/>
</dbReference>
<dbReference type="EMBL" id="PNCJ01000017">
    <property type="protein sequence ID" value="TMP36584.1"/>
    <property type="molecule type" value="Genomic_DNA"/>
</dbReference>
<organism evidence="2 3">
    <name type="scientific">Pseudoalteromonas rubra</name>
    <dbReference type="NCBI Taxonomy" id="43658"/>
    <lineage>
        <taxon>Bacteria</taxon>
        <taxon>Pseudomonadati</taxon>
        <taxon>Pseudomonadota</taxon>
        <taxon>Gammaproteobacteria</taxon>
        <taxon>Alteromonadales</taxon>
        <taxon>Pseudoalteromonadaceae</taxon>
        <taxon>Pseudoalteromonas</taxon>
    </lineage>
</organism>
<dbReference type="InterPro" id="IPR052058">
    <property type="entry name" value="Alcohol_O-acetyltransferase"/>
</dbReference>
<dbReference type="AlphaFoldDB" id="A0A5S3WZT2"/>
<dbReference type="InterPro" id="IPR023213">
    <property type="entry name" value="CAT-like_dom_sf"/>
</dbReference>
<dbReference type="SUPFAM" id="SSF52777">
    <property type="entry name" value="CoA-dependent acyltransferases"/>
    <property type="match status" value="2"/>
</dbReference>
<dbReference type="InterPro" id="IPR001242">
    <property type="entry name" value="Condensation_dom"/>
</dbReference>
<dbReference type="OrthoDB" id="6307477at2"/>
<protein>
    <recommendedName>
        <fullName evidence="1">Condensation domain-containing protein</fullName>
    </recommendedName>
</protein>
<dbReference type="PANTHER" id="PTHR28037">
    <property type="entry name" value="ALCOHOL O-ACETYLTRANSFERASE 1-RELATED"/>
    <property type="match status" value="1"/>
</dbReference>